<feature type="compositionally biased region" description="Basic and acidic residues" evidence="5">
    <location>
        <begin position="409"/>
        <end position="421"/>
    </location>
</feature>
<dbReference type="GO" id="GO:0002860">
    <property type="term" value="P:positive regulation of natural killer cell mediated cytotoxicity directed against tumor cell target"/>
    <property type="evidence" value="ECO:0007669"/>
    <property type="project" value="TreeGrafter"/>
</dbReference>
<dbReference type="GO" id="GO:0005102">
    <property type="term" value="F:signaling receptor binding"/>
    <property type="evidence" value="ECO:0007669"/>
    <property type="project" value="TreeGrafter"/>
</dbReference>
<evidence type="ECO:0000259" key="8">
    <source>
        <dbReference type="PROSITE" id="PS50835"/>
    </source>
</evidence>
<dbReference type="InterPro" id="IPR013106">
    <property type="entry name" value="Ig_V-set"/>
</dbReference>
<accession>A0A6J2R0K3</accession>
<keyword evidence="1 7" id="KW-0732">Signal</keyword>
<gene>
    <name evidence="10" type="primary">crtam</name>
</gene>
<feature type="transmembrane region" description="Helical" evidence="6">
    <location>
        <begin position="362"/>
        <end position="383"/>
    </location>
</feature>
<protein>
    <submittedName>
        <fullName evidence="10">Cytotoxic and regulatory T-cell molecule isoform X1</fullName>
    </submittedName>
</protein>
<dbReference type="KEGG" id="cgob:115019084"/>
<feature type="region of interest" description="Disordered" evidence="5">
    <location>
        <begin position="208"/>
        <end position="230"/>
    </location>
</feature>
<evidence type="ECO:0000256" key="1">
    <source>
        <dbReference type="ARBA" id="ARBA00022729"/>
    </source>
</evidence>
<feature type="compositionally biased region" description="Low complexity" evidence="5">
    <location>
        <begin position="209"/>
        <end position="226"/>
    </location>
</feature>
<keyword evidence="6" id="KW-0472">Membrane</keyword>
<dbReference type="InterPro" id="IPR007110">
    <property type="entry name" value="Ig-like_dom"/>
</dbReference>
<keyword evidence="9" id="KW-1185">Reference proteome</keyword>
<evidence type="ECO:0000313" key="9">
    <source>
        <dbReference type="Proteomes" id="UP000504630"/>
    </source>
</evidence>
<sequence>MELKLQLSIFVLLIQVSLAVWQRVTVKKGQTLHLSCPVTNAHKTNVDWKNSEGYIMFFNHNKALRDKRYNIIKLSKSEFTISISNVTFKDGGTYTCSQYGDHTTEKKVEVTVLGRPIMKVVKHEGRFVIQCTAEGTHSPPQIFWKLNHTPEMIAHAQVLREDNKYVSMDMLHVQSVKKRVTVKCLVRHPALLSQTLMNFVKIVQDSSKSRYTTTTSSPTTQPRGSTEVQRTTAGWFRHETTTLYLATREKDGPLSESSNKLSTVPSNQLVSSNDSKTVTAALNPVTSTGSHLSPADDSTTSVLSGSTRRMNDTISNATSTTGWTSASETTKEITSYNRTEGNKTGSFNDPNMQTGTEGSSSLLVFLVTCLIFGLLVVVLFFAIKLRRAHIIWKRVFIVTENEDSNPSEESSKSKSSQEERNSQGQRRRVSGLFNTAFTQYVVEKPTVITSVINTSAMAVVESVNKEQTPQPQTPGQTSTKCDIKETEL</sequence>
<dbReference type="PANTHER" id="PTHR47118:SF1">
    <property type="entry name" value="CYTOTOXIC AND REGULATORY T-CELL MOLECULE"/>
    <property type="match status" value="1"/>
</dbReference>
<feature type="chain" id="PRO_5026791368" evidence="7">
    <location>
        <begin position="20"/>
        <end position="488"/>
    </location>
</feature>
<reference evidence="10" key="1">
    <citation type="submission" date="2025-08" db="UniProtKB">
        <authorList>
            <consortium name="RefSeq"/>
        </authorList>
    </citation>
    <scope>IDENTIFICATION</scope>
</reference>
<dbReference type="GO" id="GO:0005886">
    <property type="term" value="C:plasma membrane"/>
    <property type="evidence" value="ECO:0007669"/>
    <property type="project" value="TreeGrafter"/>
</dbReference>
<keyword evidence="6" id="KW-0812">Transmembrane</keyword>
<dbReference type="PROSITE" id="PS50835">
    <property type="entry name" value="IG_LIKE"/>
    <property type="match status" value="1"/>
</dbReference>
<evidence type="ECO:0000256" key="5">
    <source>
        <dbReference type="SAM" id="MobiDB-lite"/>
    </source>
</evidence>
<evidence type="ECO:0000256" key="7">
    <source>
        <dbReference type="SAM" id="SignalP"/>
    </source>
</evidence>
<evidence type="ECO:0000313" key="10">
    <source>
        <dbReference type="RefSeq" id="XP_029304288.1"/>
    </source>
</evidence>
<proteinExistence type="predicted"/>
<dbReference type="InterPro" id="IPR036179">
    <property type="entry name" value="Ig-like_dom_sf"/>
</dbReference>
<dbReference type="FunFam" id="2.60.40.10:FF:000013">
    <property type="entry name" value="cell adhesion molecule 1 isoform X1"/>
    <property type="match status" value="1"/>
</dbReference>
<feature type="signal peptide" evidence="7">
    <location>
        <begin position="1"/>
        <end position="19"/>
    </location>
</feature>
<feature type="domain" description="Ig-like" evidence="8">
    <location>
        <begin position="14"/>
        <end position="111"/>
    </location>
</feature>
<dbReference type="OrthoDB" id="10006996at2759"/>
<evidence type="ECO:0000256" key="2">
    <source>
        <dbReference type="ARBA" id="ARBA00022737"/>
    </source>
</evidence>
<name>A0A6J2R0K3_COTGO</name>
<dbReference type="InterPro" id="IPR003599">
    <property type="entry name" value="Ig_sub"/>
</dbReference>
<dbReference type="GO" id="GO:0002355">
    <property type="term" value="P:detection of tumor cell"/>
    <property type="evidence" value="ECO:0007669"/>
    <property type="project" value="TreeGrafter"/>
</dbReference>
<dbReference type="GO" id="GO:0008037">
    <property type="term" value="P:cell recognition"/>
    <property type="evidence" value="ECO:0007669"/>
    <property type="project" value="TreeGrafter"/>
</dbReference>
<feature type="region of interest" description="Disordered" evidence="5">
    <location>
        <begin position="248"/>
        <end position="353"/>
    </location>
</feature>
<dbReference type="AlphaFoldDB" id="A0A6J2R0K3"/>
<keyword evidence="3" id="KW-1015">Disulfide bond</keyword>
<feature type="compositionally biased region" description="Polar residues" evidence="5">
    <location>
        <begin position="255"/>
        <end position="353"/>
    </location>
</feature>
<evidence type="ECO:0000256" key="6">
    <source>
        <dbReference type="SAM" id="Phobius"/>
    </source>
</evidence>
<dbReference type="Pfam" id="PF07686">
    <property type="entry name" value="V-set"/>
    <property type="match status" value="1"/>
</dbReference>
<dbReference type="SMART" id="SM00406">
    <property type="entry name" value="IGv"/>
    <property type="match status" value="1"/>
</dbReference>
<dbReference type="SMART" id="SM00409">
    <property type="entry name" value="IG"/>
    <property type="match status" value="1"/>
</dbReference>
<organism evidence="9 10">
    <name type="scientific">Cottoperca gobio</name>
    <name type="common">Frogmouth</name>
    <name type="synonym">Aphritis gobio</name>
    <dbReference type="NCBI Taxonomy" id="56716"/>
    <lineage>
        <taxon>Eukaryota</taxon>
        <taxon>Metazoa</taxon>
        <taxon>Chordata</taxon>
        <taxon>Craniata</taxon>
        <taxon>Vertebrata</taxon>
        <taxon>Euteleostomi</taxon>
        <taxon>Actinopterygii</taxon>
        <taxon>Neopterygii</taxon>
        <taxon>Teleostei</taxon>
        <taxon>Neoteleostei</taxon>
        <taxon>Acanthomorphata</taxon>
        <taxon>Eupercaria</taxon>
        <taxon>Perciformes</taxon>
        <taxon>Notothenioidei</taxon>
        <taxon>Bovichtidae</taxon>
        <taxon>Cottoperca</taxon>
    </lineage>
</organism>
<dbReference type="Proteomes" id="UP000504630">
    <property type="component" value="Chromosome 14"/>
</dbReference>
<dbReference type="GeneID" id="115019084"/>
<feature type="region of interest" description="Disordered" evidence="5">
    <location>
        <begin position="402"/>
        <end position="428"/>
    </location>
</feature>
<keyword evidence="2" id="KW-0677">Repeat</keyword>
<evidence type="ECO:0000256" key="4">
    <source>
        <dbReference type="ARBA" id="ARBA00023319"/>
    </source>
</evidence>
<dbReference type="Gene3D" id="2.60.40.10">
    <property type="entry name" value="Immunoglobulins"/>
    <property type="match status" value="2"/>
</dbReference>
<dbReference type="InParanoid" id="A0A6J2R0K3"/>
<dbReference type="RefSeq" id="XP_029304288.1">
    <property type="nucleotide sequence ID" value="XM_029448428.1"/>
</dbReference>
<feature type="compositionally biased region" description="Low complexity" evidence="5">
    <location>
        <begin position="467"/>
        <end position="479"/>
    </location>
</feature>
<keyword evidence="6" id="KW-1133">Transmembrane helix</keyword>
<dbReference type="CTD" id="56253"/>
<dbReference type="InterPro" id="IPR053096">
    <property type="entry name" value="CRTAM"/>
</dbReference>
<feature type="region of interest" description="Disordered" evidence="5">
    <location>
        <begin position="462"/>
        <end position="488"/>
    </location>
</feature>
<dbReference type="PANTHER" id="PTHR47118">
    <property type="entry name" value="CYTOTOXIC AND REGULATORY T-CELL MOLECULE"/>
    <property type="match status" value="1"/>
</dbReference>
<keyword evidence="4" id="KW-0393">Immunoglobulin domain</keyword>
<dbReference type="InterPro" id="IPR013783">
    <property type="entry name" value="Ig-like_fold"/>
</dbReference>
<evidence type="ECO:0000256" key="3">
    <source>
        <dbReference type="ARBA" id="ARBA00023157"/>
    </source>
</evidence>
<dbReference type="SUPFAM" id="SSF48726">
    <property type="entry name" value="Immunoglobulin"/>
    <property type="match status" value="2"/>
</dbReference>